<proteinExistence type="predicted"/>
<dbReference type="EMBL" id="NMUH01000386">
    <property type="protein sequence ID" value="MQL78178.1"/>
    <property type="molecule type" value="Genomic_DNA"/>
</dbReference>
<dbReference type="AlphaFoldDB" id="A0A843U3H3"/>
<accession>A0A843U3H3</accession>
<reference evidence="2" key="1">
    <citation type="submission" date="2017-07" db="EMBL/GenBank/DDBJ databases">
        <title>Taro Niue Genome Assembly and Annotation.</title>
        <authorList>
            <person name="Atibalentja N."/>
            <person name="Keating K."/>
            <person name="Fields C.J."/>
        </authorList>
    </citation>
    <scope>NUCLEOTIDE SEQUENCE</scope>
    <source>
        <strain evidence="2">Niue_2</strain>
        <tissue evidence="2">Leaf</tissue>
    </source>
</reference>
<dbReference type="Proteomes" id="UP000652761">
    <property type="component" value="Unassembled WGS sequence"/>
</dbReference>
<feature type="compositionally biased region" description="Pro residues" evidence="1">
    <location>
        <begin position="146"/>
        <end position="156"/>
    </location>
</feature>
<protein>
    <submittedName>
        <fullName evidence="2">Uncharacterized protein</fullName>
    </submittedName>
</protein>
<keyword evidence="3" id="KW-1185">Reference proteome</keyword>
<organism evidence="2 3">
    <name type="scientific">Colocasia esculenta</name>
    <name type="common">Wild taro</name>
    <name type="synonym">Arum esculentum</name>
    <dbReference type="NCBI Taxonomy" id="4460"/>
    <lineage>
        <taxon>Eukaryota</taxon>
        <taxon>Viridiplantae</taxon>
        <taxon>Streptophyta</taxon>
        <taxon>Embryophyta</taxon>
        <taxon>Tracheophyta</taxon>
        <taxon>Spermatophyta</taxon>
        <taxon>Magnoliopsida</taxon>
        <taxon>Liliopsida</taxon>
        <taxon>Araceae</taxon>
        <taxon>Aroideae</taxon>
        <taxon>Colocasieae</taxon>
        <taxon>Colocasia</taxon>
    </lineage>
</organism>
<evidence type="ECO:0000256" key="1">
    <source>
        <dbReference type="SAM" id="MobiDB-lite"/>
    </source>
</evidence>
<gene>
    <name evidence="2" type="ORF">Taro_010594</name>
</gene>
<comment type="caution">
    <text evidence="2">The sequence shown here is derived from an EMBL/GenBank/DDBJ whole genome shotgun (WGS) entry which is preliminary data.</text>
</comment>
<feature type="region of interest" description="Disordered" evidence="1">
    <location>
        <begin position="143"/>
        <end position="163"/>
    </location>
</feature>
<evidence type="ECO:0000313" key="3">
    <source>
        <dbReference type="Proteomes" id="UP000652761"/>
    </source>
</evidence>
<name>A0A843U3H3_COLES</name>
<evidence type="ECO:0000313" key="2">
    <source>
        <dbReference type="EMBL" id="MQL78178.1"/>
    </source>
</evidence>
<sequence>MVGLPCFRSLQLCCACRPERLASISLDARISIGVQVWTLTPPQRPGVDAKGPSARTLSYAENHAYHAYIHAICIRPHDLVPLLPFHHWRNKLRRRPEEGAATTEAGDLGGVGGGSIISDLIPPRDARCAMVVPASDLWPPSSLPLESPPTLPPAAPHPRGNKCERKNLYRRIRRCP</sequence>